<feature type="transmembrane region" description="Helical" evidence="7">
    <location>
        <begin position="143"/>
        <end position="164"/>
    </location>
</feature>
<keyword evidence="9" id="KW-1185">Reference proteome</keyword>
<name>A0AAV4DNJ1_9GAST</name>
<keyword evidence="3 7" id="KW-0812">Transmembrane</keyword>
<feature type="transmembrane region" description="Helical" evidence="7">
    <location>
        <begin position="49"/>
        <end position="70"/>
    </location>
</feature>
<evidence type="ECO:0000313" key="8">
    <source>
        <dbReference type="EMBL" id="GFO45883.1"/>
    </source>
</evidence>
<feature type="transmembrane region" description="Helical" evidence="7">
    <location>
        <begin position="473"/>
        <end position="495"/>
    </location>
</feature>
<evidence type="ECO:0000256" key="1">
    <source>
        <dbReference type="ARBA" id="ARBA00004141"/>
    </source>
</evidence>
<feature type="transmembrane region" description="Helical" evidence="7">
    <location>
        <begin position="379"/>
        <end position="400"/>
    </location>
</feature>
<feature type="transmembrane region" description="Helical" evidence="7">
    <location>
        <begin position="444"/>
        <end position="467"/>
    </location>
</feature>
<feature type="region of interest" description="Disordered" evidence="6">
    <location>
        <begin position="270"/>
        <end position="295"/>
    </location>
</feature>
<gene>
    <name evidence="8" type="ORF">PoB_007238800</name>
</gene>
<evidence type="ECO:0000256" key="4">
    <source>
        <dbReference type="ARBA" id="ARBA00022989"/>
    </source>
</evidence>
<evidence type="ECO:0000256" key="2">
    <source>
        <dbReference type="ARBA" id="ARBA00022448"/>
    </source>
</evidence>
<feature type="transmembrane region" description="Helical" evidence="7">
    <location>
        <begin position="318"/>
        <end position="339"/>
    </location>
</feature>
<evidence type="ECO:0000256" key="5">
    <source>
        <dbReference type="ARBA" id="ARBA00023136"/>
    </source>
</evidence>
<feature type="transmembrane region" description="Helical" evidence="7">
    <location>
        <begin position="351"/>
        <end position="367"/>
    </location>
</feature>
<feature type="transmembrane region" description="Helical" evidence="7">
    <location>
        <begin position="192"/>
        <end position="214"/>
    </location>
</feature>
<dbReference type="GO" id="GO:0022857">
    <property type="term" value="F:transmembrane transporter activity"/>
    <property type="evidence" value="ECO:0007669"/>
    <property type="project" value="InterPro"/>
</dbReference>
<dbReference type="InterPro" id="IPR036259">
    <property type="entry name" value="MFS_trans_sf"/>
</dbReference>
<organism evidence="8 9">
    <name type="scientific">Plakobranchus ocellatus</name>
    <dbReference type="NCBI Taxonomy" id="259542"/>
    <lineage>
        <taxon>Eukaryota</taxon>
        <taxon>Metazoa</taxon>
        <taxon>Spiralia</taxon>
        <taxon>Lophotrochozoa</taxon>
        <taxon>Mollusca</taxon>
        <taxon>Gastropoda</taxon>
        <taxon>Heterobranchia</taxon>
        <taxon>Euthyneura</taxon>
        <taxon>Panpulmonata</taxon>
        <taxon>Sacoglossa</taxon>
        <taxon>Placobranchoidea</taxon>
        <taxon>Plakobranchidae</taxon>
        <taxon>Plakobranchus</taxon>
    </lineage>
</organism>
<dbReference type="Gene3D" id="1.20.1250.20">
    <property type="entry name" value="MFS general substrate transporter like domains"/>
    <property type="match status" value="1"/>
</dbReference>
<dbReference type="InterPro" id="IPR052983">
    <property type="entry name" value="MFS_Riboflavin_Transporter"/>
</dbReference>
<dbReference type="PANTHER" id="PTHR43385:SF1">
    <property type="entry name" value="RIBOFLAVIN TRANSPORTER RIBJ"/>
    <property type="match status" value="1"/>
</dbReference>
<keyword evidence="4 7" id="KW-1133">Transmembrane helix</keyword>
<feature type="transmembrane region" description="Helical" evidence="7">
    <location>
        <begin position="9"/>
        <end position="29"/>
    </location>
</feature>
<feature type="transmembrane region" description="Helical" evidence="7">
    <location>
        <begin position="406"/>
        <end position="432"/>
    </location>
</feature>
<feature type="transmembrane region" description="Helical" evidence="7">
    <location>
        <begin position="107"/>
        <end position="131"/>
    </location>
</feature>
<feature type="transmembrane region" description="Helical" evidence="7">
    <location>
        <begin position="82"/>
        <end position="101"/>
    </location>
</feature>
<dbReference type="Proteomes" id="UP000735302">
    <property type="component" value="Unassembled WGS sequence"/>
</dbReference>
<keyword evidence="2" id="KW-0813">Transport</keyword>
<comment type="caution">
    <text evidence="8">The sequence shown here is derived from an EMBL/GenBank/DDBJ whole genome shotgun (WGS) entry which is preliminary data.</text>
</comment>
<protein>
    <recommendedName>
        <fullName evidence="10">Major facilitator superfamily (MFS) profile domain-containing protein</fullName>
    </recommendedName>
</protein>
<dbReference type="EMBL" id="BLXT01008083">
    <property type="protein sequence ID" value="GFO45883.1"/>
    <property type="molecule type" value="Genomic_DNA"/>
</dbReference>
<dbReference type="Pfam" id="PF07690">
    <property type="entry name" value="MFS_1"/>
    <property type="match status" value="1"/>
</dbReference>
<evidence type="ECO:0000313" key="9">
    <source>
        <dbReference type="Proteomes" id="UP000735302"/>
    </source>
</evidence>
<evidence type="ECO:0000256" key="7">
    <source>
        <dbReference type="SAM" id="Phobius"/>
    </source>
</evidence>
<dbReference type="GO" id="GO:0016020">
    <property type="term" value="C:membrane"/>
    <property type="evidence" value="ECO:0007669"/>
    <property type="project" value="UniProtKB-SubCell"/>
</dbReference>
<dbReference type="InterPro" id="IPR011701">
    <property type="entry name" value="MFS"/>
</dbReference>
<feature type="compositionally biased region" description="Basic and acidic residues" evidence="6">
    <location>
        <begin position="270"/>
        <end position="280"/>
    </location>
</feature>
<keyword evidence="5 7" id="KW-0472">Membrane</keyword>
<evidence type="ECO:0000256" key="6">
    <source>
        <dbReference type="SAM" id="MobiDB-lite"/>
    </source>
</evidence>
<evidence type="ECO:0008006" key="10">
    <source>
        <dbReference type="Google" id="ProtNLM"/>
    </source>
</evidence>
<proteinExistence type="predicted"/>
<accession>A0AAV4DNJ1</accession>
<dbReference type="PANTHER" id="PTHR43385">
    <property type="entry name" value="RIBOFLAVIN TRANSPORTER RIBJ"/>
    <property type="match status" value="1"/>
</dbReference>
<dbReference type="SUPFAM" id="SSF103473">
    <property type="entry name" value="MFS general substrate transporter"/>
    <property type="match status" value="1"/>
</dbReference>
<evidence type="ECO:0000256" key="3">
    <source>
        <dbReference type="ARBA" id="ARBA00022692"/>
    </source>
</evidence>
<dbReference type="AlphaFoldDB" id="A0AAV4DNJ1"/>
<reference evidence="8 9" key="1">
    <citation type="journal article" date="2021" name="Elife">
        <title>Chloroplast acquisition without the gene transfer in kleptoplastic sea slugs, Plakobranchus ocellatus.</title>
        <authorList>
            <person name="Maeda T."/>
            <person name="Takahashi S."/>
            <person name="Yoshida T."/>
            <person name="Shimamura S."/>
            <person name="Takaki Y."/>
            <person name="Nagai Y."/>
            <person name="Toyoda A."/>
            <person name="Suzuki Y."/>
            <person name="Arimoto A."/>
            <person name="Ishii H."/>
            <person name="Satoh N."/>
            <person name="Nishiyama T."/>
            <person name="Hasebe M."/>
            <person name="Maruyama T."/>
            <person name="Minagawa J."/>
            <person name="Obokata J."/>
            <person name="Shigenobu S."/>
        </authorList>
    </citation>
    <scope>NUCLEOTIDE SEQUENCE [LARGE SCALE GENOMIC DNA]</scope>
</reference>
<sequence length="510" mass="56149">MSRNKWRKIFVLIGTTLASSPLSLLTYYGNLLPYLTSYYHAHRHRMLVYVDPLWLSTLFRSCFTLSMVFTSPLEQRFGLRPCITAGLVFLNISIFSGFFAVREPLALTLLFGATQGTSMGLIHSLALKLLLQTMHVKGGTASGVMFSGISFSSLLNIGVAYAVINPKNEKANLHIDGHVYFSDQGIINRVPYYFLAIGSITFLISTLGMFLIFLGSSDACAKAQATKPLVGECKQNNSIYQSSEATLFDLTLYEKHCVMDAKEKNNVQVAREDTSSEKQMSRSNLIESTDDKGNATKATSLSASVEMSPKEIIKTRQFWLLSLFTISLGHTFYIHANLYKAYGQRAISNDMALVAAGLLGVAGMVLTRPMVGLLTDRIGVLNTALAICSTSSVFMSLMVVTLHTYAWMYIIVSALDSTCVSLKLMMISLLTSTMFGRVHYASNLGLVCLGQLLFFLLEPLLITQVIHHLGWDWLFISGSLSAVLAMGLIMALDWFNHTGCGSDIEQCSST</sequence>
<comment type="subcellular location">
    <subcellularLocation>
        <location evidence="1">Membrane</location>
        <topology evidence="1">Multi-pass membrane protein</topology>
    </subcellularLocation>
</comment>